<feature type="compositionally biased region" description="Basic and acidic residues" evidence="5">
    <location>
        <begin position="296"/>
        <end position="329"/>
    </location>
</feature>
<reference evidence="7" key="1">
    <citation type="submission" date="2021-03" db="EMBL/GenBank/DDBJ databases">
        <title>Comparative genomics and phylogenomic investigation of the class Geoglossomycetes provide insights into ecological specialization and systematics.</title>
        <authorList>
            <person name="Melie T."/>
            <person name="Pirro S."/>
            <person name="Miller A.N."/>
            <person name="Quandt A."/>
        </authorList>
    </citation>
    <scope>NUCLEOTIDE SEQUENCE</scope>
    <source>
        <strain evidence="7">CAQ_001_2017</strain>
    </source>
</reference>
<dbReference type="Proteomes" id="UP000750711">
    <property type="component" value="Unassembled WGS sequence"/>
</dbReference>
<name>A0A9P8L6Q3_9PEZI</name>
<evidence type="ECO:0000256" key="5">
    <source>
        <dbReference type="SAM" id="MobiDB-lite"/>
    </source>
</evidence>
<feature type="non-terminal residue" evidence="7">
    <location>
        <position position="329"/>
    </location>
</feature>
<dbReference type="EMBL" id="JAGHQM010002320">
    <property type="protein sequence ID" value="KAH0550964.1"/>
    <property type="molecule type" value="Genomic_DNA"/>
</dbReference>
<feature type="transmembrane region" description="Helical" evidence="6">
    <location>
        <begin position="237"/>
        <end position="257"/>
    </location>
</feature>
<evidence type="ECO:0000313" key="7">
    <source>
        <dbReference type="EMBL" id="KAH0550964.1"/>
    </source>
</evidence>
<dbReference type="Pfam" id="PF04479">
    <property type="entry name" value="RTA1"/>
    <property type="match status" value="1"/>
</dbReference>
<keyword evidence="8" id="KW-1185">Reference proteome</keyword>
<evidence type="ECO:0000256" key="1">
    <source>
        <dbReference type="ARBA" id="ARBA00004141"/>
    </source>
</evidence>
<feature type="transmembrane region" description="Helical" evidence="6">
    <location>
        <begin position="200"/>
        <end position="217"/>
    </location>
</feature>
<keyword evidence="4 6" id="KW-0472">Membrane</keyword>
<proteinExistence type="predicted"/>
<sequence>MTSTATLPPSPTATGPGGCVTVTPGKYGRVPPDACNSYYNYDPSFGGAVLMSVAFGVVTAAHIGLGIAYQKHLTGEDHVTKQPIFHASGVNAFAYMLLGRMIHFYLPEKKLCGIKAPAIARYFVCFDILSFIVQGIGGSMISPGADQKTVMNGIHVYMGGIGLQELFILIFLALVVKFYRRMQDLVRRREIIPKEGWKRLSWTLYIALALITMRIVYRLVEYASGVKPSNPLPFHEGYLYGLDALPMFIAITVFCAIHPGRFLRGPDSVFPKKTRAQKKQEKKEKKEMKKAKKEAKKAEKEAKKGKVASVRREELEMERGETWEREGVR</sequence>
<feature type="transmembrane region" description="Helical" evidence="6">
    <location>
        <begin position="48"/>
        <end position="69"/>
    </location>
</feature>
<evidence type="ECO:0000256" key="6">
    <source>
        <dbReference type="SAM" id="Phobius"/>
    </source>
</evidence>
<dbReference type="PANTHER" id="PTHR31465">
    <property type="entry name" value="PROTEIN RTA1-RELATED"/>
    <property type="match status" value="1"/>
</dbReference>
<comment type="caution">
    <text evidence="7">The sequence shown here is derived from an EMBL/GenBank/DDBJ whole genome shotgun (WGS) entry which is preliminary data.</text>
</comment>
<accession>A0A9P8L6Q3</accession>
<feature type="compositionally biased region" description="Basic and acidic residues" evidence="5">
    <location>
        <begin position="278"/>
        <end position="287"/>
    </location>
</feature>
<feature type="region of interest" description="Disordered" evidence="5">
    <location>
        <begin position="273"/>
        <end position="329"/>
    </location>
</feature>
<protein>
    <submittedName>
        <fullName evidence="7">Uncharacterized protein</fullName>
    </submittedName>
</protein>
<evidence type="ECO:0000313" key="8">
    <source>
        <dbReference type="Proteomes" id="UP000750711"/>
    </source>
</evidence>
<feature type="transmembrane region" description="Helical" evidence="6">
    <location>
        <begin position="118"/>
        <end position="136"/>
    </location>
</feature>
<dbReference type="PANTHER" id="PTHR31465:SF15">
    <property type="entry name" value="LIPID TRANSPORTER ATNI-RELATED"/>
    <property type="match status" value="1"/>
</dbReference>
<comment type="subcellular location">
    <subcellularLocation>
        <location evidence="1">Membrane</location>
        <topology evidence="1">Multi-pass membrane protein</topology>
    </subcellularLocation>
</comment>
<evidence type="ECO:0000256" key="2">
    <source>
        <dbReference type="ARBA" id="ARBA00022692"/>
    </source>
</evidence>
<organism evidence="7 8">
    <name type="scientific">Trichoglossum hirsutum</name>
    <dbReference type="NCBI Taxonomy" id="265104"/>
    <lineage>
        <taxon>Eukaryota</taxon>
        <taxon>Fungi</taxon>
        <taxon>Dikarya</taxon>
        <taxon>Ascomycota</taxon>
        <taxon>Pezizomycotina</taxon>
        <taxon>Geoglossomycetes</taxon>
        <taxon>Geoglossales</taxon>
        <taxon>Geoglossaceae</taxon>
        <taxon>Trichoglossum</taxon>
    </lineage>
</organism>
<dbReference type="GO" id="GO:0016020">
    <property type="term" value="C:membrane"/>
    <property type="evidence" value="ECO:0007669"/>
    <property type="project" value="UniProtKB-SubCell"/>
</dbReference>
<evidence type="ECO:0000256" key="3">
    <source>
        <dbReference type="ARBA" id="ARBA00022989"/>
    </source>
</evidence>
<evidence type="ECO:0000256" key="4">
    <source>
        <dbReference type="ARBA" id="ARBA00023136"/>
    </source>
</evidence>
<feature type="transmembrane region" description="Helical" evidence="6">
    <location>
        <begin position="84"/>
        <end position="106"/>
    </location>
</feature>
<keyword evidence="3 6" id="KW-1133">Transmembrane helix</keyword>
<dbReference type="InterPro" id="IPR007568">
    <property type="entry name" value="RTA1"/>
</dbReference>
<dbReference type="AlphaFoldDB" id="A0A9P8L6Q3"/>
<gene>
    <name evidence="7" type="ORF">GP486_007671</name>
</gene>
<feature type="transmembrane region" description="Helical" evidence="6">
    <location>
        <begin position="156"/>
        <end position="179"/>
    </location>
</feature>
<keyword evidence="2 6" id="KW-0812">Transmembrane</keyword>